<dbReference type="Gene3D" id="3.20.20.140">
    <property type="entry name" value="Metal-dependent hydrolases"/>
    <property type="match status" value="1"/>
</dbReference>
<keyword evidence="2" id="KW-0378">Hydrolase</keyword>
<dbReference type="GO" id="GO:0016810">
    <property type="term" value="F:hydrolase activity, acting on carbon-nitrogen (but not peptide) bonds"/>
    <property type="evidence" value="ECO:0007669"/>
    <property type="project" value="InterPro"/>
</dbReference>
<dbReference type="PANTHER" id="PTHR22642">
    <property type="entry name" value="IMIDAZOLONEPROPIONASE"/>
    <property type="match status" value="1"/>
</dbReference>
<dbReference type="OrthoDB" id="3501663at2759"/>
<dbReference type="AlphaFoldDB" id="A0A177CFN2"/>
<dbReference type="SUPFAM" id="SSF51556">
    <property type="entry name" value="Metallo-dependent hydrolases"/>
    <property type="match status" value="1"/>
</dbReference>
<dbReference type="RefSeq" id="XP_018035963.1">
    <property type="nucleotide sequence ID" value="XM_018176494.1"/>
</dbReference>
<evidence type="ECO:0000313" key="2">
    <source>
        <dbReference type="EMBL" id="OAG05598.1"/>
    </source>
</evidence>
<dbReference type="Gene3D" id="3.10.310.70">
    <property type="match status" value="1"/>
</dbReference>
<dbReference type="InParanoid" id="A0A177CFN2"/>
<dbReference type="InterPro" id="IPR011059">
    <property type="entry name" value="Metal-dep_hydrolase_composite"/>
</dbReference>
<dbReference type="Proteomes" id="UP000077069">
    <property type="component" value="Unassembled WGS sequence"/>
</dbReference>
<dbReference type="EMBL" id="KV441552">
    <property type="protein sequence ID" value="OAG05598.1"/>
    <property type="molecule type" value="Genomic_DNA"/>
</dbReference>
<organism evidence="2 3">
    <name type="scientific">Paraphaeosphaeria sporulosa</name>
    <dbReference type="NCBI Taxonomy" id="1460663"/>
    <lineage>
        <taxon>Eukaryota</taxon>
        <taxon>Fungi</taxon>
        <taxon>Dikarya</taxon>
        <taxon>Ascomycota</taxon>
        <taxon>Pezizomycotina</taxon>
        <taxon>Dothideomycetes</taxon>
        <taxon>Pleosporomycetidae</taxon>
        <taxon>Pleosporales</taxon>
        <taxon>Massarineae</taxon>
        <taxon>Didymosphaeriaceae</taxon>
        <taxon>Paraphaeosphaeria</taxon>
    </lineage>
</organism>
<dbReference type="STRING" id="1460663.A0A177CFN2"/>
<accession>A0A177CFN2</accession>
<name>A0A177CFN2_9PLEO</name>
<evidence type="ECO:0000259" key="1">
    <source>
        <dbReference type="Pfam" id="PF07969"/>
    </source>
</evidence>
<proteinExistence type="predicted"/>
<dbReference type="InterPro" id="IPR033932">
    <property type="entry name" value="YtcJ-like"/>
</dbReference>
<dbReference type="Gene3D" id="2.30.40.10">
    <property type="entry name" value="Urease, subunit C, domain 1"/>
    <property type="match status" value="1"/>
</dbReference>
<gene>
    <name evidence="2" type="ORF">CC84DRAFT_1145111</name>
</gene>
<dbReference type="CDD" id="cd01300">
    <property type="entry name" value="YtcJ_like"/>
    <property type="match status" value="1"/>
</dbReference>
<protein>
    <submittedName>
        <fullName evidence="2">Amidohydrolase 3</fullName>
    </submittedName>
</protein>
<dbReference type="SUPFAM" id="SSF51338">
    <property type="entry name" value="Composite domain of metallo-dependent hydrolases"/>
    <property type="match status" value="1"/>
</dbReference>
<dbReference type="GeneID" id="28759980"/>
<evidence type="ECO:0000313" key="3">
    <source>
        <dbReference type="Proteomes" id="UP000077069"/>
    </source>
</evidence>
<reference evidence="2 3" key="1">
    <citation type="submission" date="2016-05" db="EMBL/GenBank/DDBJ databases">
        <title>Comparative analysis of secretome profiles of manganese(II)-oxidizing ascomycete fungi.</title>
        <authorList>
            <consortium name="DOE Joint Genome Institute"/>
            <person name="Zeiner C.A."/>
            <person name="Purvine S.O."/>
            <person name="Zink E.M."/>
            <person name="Wu S."/>
            <person name="Pasa-Tolic L."/>
            <person name="Chaput D.L."/>
            <person name="Haridas S."/>
            <person name="Grigoriev I.V."/>
            <person name="Santelli C.M."/>
            <person name="Hansel C.M."/>
        </authorList>
    </citation>
    <scope>NUCLEOTIDE SEQUENCE [LARGE SCALE GENOMIC DNA]</scope>
    <source>
        <strain evidence="2 3">AP3s5-JAC2a</strain>
    </source>
</reference>
<dbReference type="InterPro" id="IPR032466">
    <property type="entry name" value="Metal_Hydrolase"/>
</dbReference>
<sequence length="544" mass="59451">MAPKIFTNARVFANSSAQQREIDFCNCMVIQDGNVIHVGSEHDTTVRDLLDSGAEVTDLKQQLFVPGLIDAHTHLLFFGLSRQKLDLTNCASLDEVRAAISDYGKRNPDAPRILCRGWQQPSTGRLALATMLDDLDPRPIYVEALDLHSSWVNTAALRELPLENAKELGPHQVVCGEDGRPSGLFAEAGQVDIIWSFLNAQYTTEEKQDALDKTFKAYIAAGYTGAIDMAMDDNAWDALKLYRERKGALPIHIAAHWLITPPGSGGSLEEKVDVAIARMREWPPSTCPEFCIIGIKLICDGVVDGCTAALRHPYTGHVDIVQPLWPADAMNEVVHRATQAGLQVAIHAIGDAAVTQAINAIASANTPGGRHRIEHLELTTPEDAQRLGQLGITASVQPVHSDPAILHDYQKLVGAQTFARAFAYKDFLDGGACVALGTDAPTAVHLPLPNLYNATTRRSATQPEMEARTTPHQALTLTQAFHAATTGAARSRFAEGWTGRLEKGLWADFVVLECEWEAGRLLEARLEQTWARGKRLFPTEVEQA</sequence>
<dbReference type="PANTHER" id="PTHR22642:SF19">
    <property type="entry name" value="AMIDOHYDROLASE FAMILY PROTEIN (AFU_ORTHOLOGUE AFUA_5G01480)"/>
    <property type="match status" value="1"/>
</dbReference>
<feature type="domain" description="Amidohydrolase 3" evidence="1">
    <location>
        <begin position="55"/>
        <end position="536"/>
    </location>
</feature>
<dbReference type="Pfam" id="PF07969">
    <property type="entry name" value="Amidohydro_3"/>
    <property type="match status" value="1"/>
</dbReference>
<dbReference type="InterPro" id="IPR013108">
    <property type="entry name" value="Amidohydro_3"/>
</dbReference>
<keyword evidence="3" id="KW-1185">Reference proteome</keyword>